<proteinExistence type="predicted"/>
<name>A0A1H2YNR3_9FLAO</name>
<dbReference type="Pfam" id="PF07396">
    <property type="entry name" value="Porin_O_P"/>
    <property type="match status" value="1"/>
</dbReference>
<dbReference type="OrthoDB" id="1151129at2"/>
<protein>
    <submittedName>
        <fullName evidence="1">Phosphate-selective porin OprO and OprP</fullName>
    </submittedName>
</protein>
<dbReference type="STRING" id="762486.SAMN05444411_10314"/>
<reference evidence="1 2" key="1">
    <citation type="submission" date="2016-10" db="EMBL/GenBank/DDBJ databases">
        <authorList>
            <person name="de Groot N.N."/>
        </authorList>
    </citation>
    <scope>NUCLEOTIDE SEQUENCE [LARGE SCALE GENOMIC DNA]</scope>
    <source>
        <strain evidence="1 2">DSM 24956</strain>
    </source>
</reference>
<dbReference type="SUPFAM" id="SSF56935">
    <property type="entry name" value="Porins"/>
    <property type="match status" value="1"/>
</dbReference>
<dbReference type="RefSeq" id="WP_090122001.1">
    <property type="nucleotide sequence ID" value="NZ_FNNJ01000003.1"/>
</dbReference>
<keyword evidence="2" id="KW-1185">Reference proteome</keyword>
<gene>
    <name evidence="1" type="ORF">SAMN05444411_10314</name>
</gene>
<dbReference type="EMBL" id="FNNJ01000003">
    <property type="protein sequence ID" value="SDX06882.1"/>
    <property type="molecule type" value="Genomic_DNA"/>
</dbReference>
<sequence length="445" mass="49685">MKKIYFTLLTIGLVLTSAIGQEKQPLLNISEHGIMLNSEDSKIQVGFNGRIYMDGVHYFDDVTDLSSDVSISDVRLGTTVMWDKWQVKINVGFGDEELCVKDAFLRYFQKENSYFTVGNFYEPFGIEASASSKDLRFIGHSNTTIALGIGRGIGVGYNYFTDKFYGATGLYAGSIENDHKGDQGFSTTTKLAYTPIVNDNLTWQVGASFSYRKPEANGFSEDFNDDDYNREVTFAAGPEELFLNGVVEGAQSEIKYNFQTMLLAKSFLFQGEYTRSKVARDEDYVSQLMKDQPLDYVTYVWPVAPGDYPAWYGDMKDVTTEAYYAQIGFLLGDEYSYNSATSYVNRAKPGTYEFVVRYDNTNLNDIDGTYFNGAYGPADLGAALTGAGNKSVAGGKAETFSAAVNYYVSDNIMFRLNYSLMDVDNINFPLDDKVGFLNARVQVSF</sequence>
<organism evidence="1 2">
    <name type="scientific">Lutibacter oricola</name>
    <dbReference type="NCBI Taxonomy" id="762486"/>
    <lineage>
        <taxon>Bacteria</taxon>
        <taxon>Pseudomonadati</taxon>
        <taxon>Bacteroidota</taxon>
        <taxon>Flavobacteriia</taxon>
        <taxon>Flavobacteriales</taxon>
        <taxon>Flavobacteriaceae</taxon>
        <taxon>Lutibacter</taxon>
    </lineage>
</organism>
<accession>A0A1H2YNR3</accession>
<evidence type="ECO:0000313" key="1">
    <source>
        <dbReference type="EMBL" id="SDX06882.1"/>
    </source>
</evidence>
<evidence type="ECO:0000313" key="2">
    <source>
        <dbReference type="Proteomes" id="UP000199595"/>
    </source>
</evidence>
<dbReference type="AlphaFoldDB" id="A0A1H2YNR3"/>
<dbReference type="InterPro" id="IPR010870">
    <property type="entry name" value="Porin_O/P"/>
</dbReference>
<dbReference type="InterPro" id="IPR023614">
    <property type="entry name" value="Porin_dom_sf"/>
</dbReference>
<dbReference type="Proteomes" id="UP000199595">
    <property type="component" value="Unassembled WGS sequence"/>
</dbReference>
<dbReference type="Gene3D" id="2.40.160.10">
    <property type="entry name" value="Porin"/>
    <property type="match status" value="1"/>
</dbReference>